<dbReference type="Pfam" id="PF00505">
    <property type="entry name" value="HMG_box"/>
    <property type="match status" value="1"/>
</dbReference>
<accession>A0A7S8F071</accession>
<organism evidence="9">
    <name type="scientific">Macrobrachium nipponense</name>
    <name type="common">Oriental river shrimp</name>
    <name type="synonym">Palaemon nipponensis</name>
    <dbReference type="NCBI Taxonomy" id="159736"/>
    <lineage>
        <taxon>Eukaryota</taxon>
        <taxon>Metazoa</taxon>
        <taxon>Ecdysozoa</taxon>
        <taxon>Arthropoda</taxon>
        <taxon>Crustacea</taxon>
        <taxon>Multicrustacea</taxon>
        <taxon>Malacostraca</taxon>
        <taxon>Eumalacostraca</taxon>
        <taxon>Eucarida</taxon>
        <taxon>Decapoda</taxon>
        <taxon>Pleocyemata</taxon>
        <taxon>Caridea</taxon>
        <taxon>Palaemonoidea</taxon>
        <taxon>Palaemonidae</taxon>
        <taxon>Macrobrachium</taxon>
    </lineage>
</organism>
<feature type="region of interest" description="Disordered" evidence="7">
    <location>
        <begin position="412"/>
        <end position="477"/>
    </location>
</feature>
<evidence type="ECO:0000256" key="5">
    <source>
        <dbReference type="ARBA" id="ARBA00023242"/>
    </source>
</evidence>
<comment type="subcellular location">
    <subcellularLocation>
        <location evidence="1">Nucleus</location>
    </subcellularLocation>
</comment>
<dbReference type="FunFam" id="1.10.30.10:FF:000051">
    <property type="entry name" value="Transcription factor Sox-10"/>
    <property type="match status" value="1"/>
</dbReference>
<protein>
    <submittedName>
        <fullName evidence="9">SoxE1</fullName>
    </submittedName>
</protein>
<feature type="region of interest" description="Disordered" evidence="7">
    <location>
        <begin position="79"/>
        <end position="110"/>
    </location>
</feature>
<evidence type="ECO:0000256" key="3">
    <source>
        <dbReference type="ARBA" id="ARBA00023125"/>
    </source>
</evidence>
<evidence type="ECO:0000256" key="1">
    <source>
        <dbReference type="ARBA" id="ARBA00004123"/>
    </source>
</evidence>
<keyword evidence="2" id="KW-0805">Transcription regulation</keyword>
<dbReference type="InterPro" id="IPR009071">
    <property type="entry name" value="HMG_box_dom"/>
</dbReference>
<evidence type="ECO:0000256" key="7">
    <source>
        <dbReference type="SAM" id="MobiDB-lite"/>
    </source>
</evidence>
<reference evidence="9" key="1">
    <citation type="submission" date="2019-08" db="EMBL/GenBank/DDBJ databases">
        <authorList>
            <person name="Hu Y."/>
            <person name="Linz D.M."/>
            <person name="Moczek A.M."/>
        </authorList>
    </citation>
    <scope>NUCLEOTIDE SEQUENCE</scope>
</reference>
<dbReference type="Gene3D" id="1.10.30.10">
    <property type="entry name" value="High mobility group box domain"/>
    <property type="match status" value="1"/>
</dbReference>
<evidence type="ECO:0000313" key="9">
    <source>
        <dbReference type="EMBL" id="QPC96191.1"/>
    </source>
</evidence>
<dbReference type="CDD" id="cd22031">
    <property type="entry name" value="HMG-box_SoxE"/>
    <property type="match status" value="1"/>
</dbReference>
<dbReference type="PROSITE" id="PS50118">
    <property type="entry name" value="HMG_BOX_2"/>
    <property type="match status" value="1"/>
</dbReference>
<dbReference type="SUPFAM" id="SSF47095">
    <property type="entry name" value="HMG-box"/>
    <property type="match status" value="1"/>
</dbReference>
<dbReference type="InterPro" id="IPR036910">
    <property type="entry name" value="HMG_box_dom_sf"/>
</dbReference>
<dbReference type="PANTHER" id="PTHR45803">
    <property type="entry name" value="SOX100B"/>
    <property type="match status" value="1"/>
</dbReference>
<dbReference type="InterPro" id="IPR050917">
    <property type="entry name" value="SOX_TF"/>
</dbReference>
<feature type="compositionally biased region" description="Gly residues" evidence="7">
    <location>
        <begin position="91"/>
        <end position="101"/>
    </location>
</feature>
<dbReference type="GO" id="GO:0005634">
    <property type="term" value="C:nucleus"/>
    <property type="evidence" value="ECO:0007669"/>
    <property type="project" value="UniProtKB-SubCell"/>
</dbReference>
<keyword evidence="3 6" id="KW-0238">DNA-binding</keyword>
<feature type="region of interest" description="Disordered" evidence="7">
    <location>
        <begin position="364"/>
        <end position="389"/>
    </location>
</feature>
<keyword evidence="4" id="KW-0804">Transcription</keyword>
<sequence length="510" mass="53785">MESVKKEPVSPMLGESGGTYDSSEVSTRAGGVIAPTTTNLEGKSNSKPPFMPSYSSSSANGVGGACALTTLANAISTTSTTTVSNGDLASGRGGPSTGGNGRTAANGPSSVVDEASLEEVILAPGSNFSGDIGDAVTKILEDYDWSKIPLANKDAAGSERRKVHVKRPMNAFMVWAQEARRKLSCNHRQVHNAELSKSLGRIWRGMTEDQKRPFIERADHLRRKHKQEYPDYKYQPRRRKENVKTVSKCPQGDPVTMQDLSGNHHYVSSVKGGNLGLSLQPLSPPNSPSGQGVVKGHTDAHLGDPAVFVPDCLTDTFENIDRAEMNKYLMPDQGSGPQYATSAPHGPPTGLQPMTTMSAMSSMNTMTVPSSSNSCSGSLPSGASSSLTSLPSLGSRLLPPAPTVYGGSSSPYYTGGASPQPPAGHVSPDLIVGEMGANSAGGVSPGGSPGSPVGDYVELQPPRVPKEEPLPPLSAPKPANVNPFLHQNLCYSTQPHPTFQYSYPYATMWY</sequence>
<dbReference type="EMBL" id="MN271693">
    <property type="protein sequence ID" value="QPC96191.1"/>
    <property type="molecule type" value="mRNA"/>
</dbReference>
<name>A0A7S8F071_MACNP</name>
<feature type="compositionally biased region" description="Polar residues" evidence="7">
    <location>
        <begin position="35"/>
        <end position="56"/>
    </location>
</feature>
<evidence type="ECO:0000256" key="4">
    <source>
        <dbReference type="ARBA" id="ARBA00023163"/>
    </source>
</evidence>
<feature type="region of interest" description="Disordered" evidence="7">
    <location>
        <begin position="328"/>
        <end position="350"/>
    </location>
</feature>
<dbReference type="GO" id="GO:0000978">
    <property type="term" value="F:RNA polymerase II cis-regulatory region sequence-specific DNA binding"/>
    <property type="evidence" value="ECO:0007669"/>
    <property type="project" value="TreeGrafter"/>
</dbReference>
<proteinExistence type="evidence at transcript level"/>
<evidence type="ECO:0000256" key="2">
    <source>
        <dbReference type="ARBA" id="ARBA00023015"/>
    </source>
</evidence>
<dbReference type="GO" id="GO:0000981">
    <property type="term" value="F:DNA-binding transcription factor activity, RNA polymerase II-specific"/>
    <property type="evidence" value="ECO:0007669"/>
    <property type="project" value="TreeGrafter"/>
</dbReference>
<feature type="region of interest" description="Disordered" evidence="7">
    <location>
        <begin position="1"/>
        <end position="56"/>
    </location>
</feature>
<dbReference type="SMART" id="SM00398">
    <property type="entry name" value="HMG"/>
    <property type="match status" value="1"/>
</dbReference>
<evidence type="ECO:0000256" key="6">
    <source>
        <dbReference type="PROSITE-ProRule" id="PRU00267"/>
    </source>
</evidence>
<dbReference type="PANTHER" id="PTHR45803:SF5">
    <property type="entry name" value="SOX100B"/>
    <property type="match status" value="1"/>
</dbReference>
<keyword evidence="5 6" id="KW-0539">Nucleus</keyword>
<feature type="DNA-binding region" description="HMG box" evidence="6">
    <location>
        <begin position="165"/>
        <end position="233"/>
    </location>
</feature>
<dbReference type="AlphaFoldDB" id="A0A7S8F071"/>
<feature type="domain" description="HMG box" evidence="8">
    <location>
        <begin position="165"/>
        <end position="233"/>
    </location>
</feature>
<evidence type="ECO:0000259" key="8">
    <source>
        <dbReference type="PROSITE" id="PS50118"/>
    </source>
</evidence>